<comment type="caution">
    <text evidence="2">The sequence shown here is derived from an EMBL/GenBank/DDBJ whole genome shotgun (WGS) entry which is preliminary data.</text>
</comment>
<sequence>MARHPGGPPLHHAPATPELEHFYDNVLDDSTYEGPEPPTTSRRTLSCPECGTDRDLVITGRWTDPARMTCPDGHEWTEDMVVDDDGTTLMQMFIKGSDRYSEYAC</sequence>
<feature type="region of interest" description="Disordered" evidence="1">
    <location>
        <begin position="28"/>
        <end position="47"/>
    </location>
</feature>
<evidence type="ECO:0000313" key="3">
    <source>
        <dbReference type="Proteomes" id="UP000373149"/>
    </source>
</evidence>
<protein>
    <submittedName>
        <fullName evidence="2">Uncharacterized protein</fullName>
    </submittedName>
</protein>
<accession>A0A5N8X4W7</accession>
<dbReference type="Proteomes" id="UP000373149">
    <property type="component" value="Unassembled WGS sequence"/>
</dbReference>
<evidence type="ECO:0000256" key="1">
    <source>
        <dbReference type="SAM" id="MobiDB-lite"/>
    </source>
</evidence>
<name>A0A5N8X4W7_9ACTN</name>
<gene>
    <name evidence="2" type="ORF">FPZ41_37620</name>
</gene>
<dbReference type="RefSeq" id="WP_152868183.1">
    <property type="nucleotide sequence ID" value="NZ_VMNX01000233.1"/>
</dbReference>
<keyword evidence="3" id="KW-1185">Reference proteome</keyword>
<evidence type="ECO:0000313" key="2">
    <source>
        <dbReference type="EMBL" id="MPY53978.1"/>
    </source>
</evidence>
<organism evidence="2 3">
    <name type="scientific">Streptomyces acidicola</name>
    <dbReference type="NCBI Taxonomy" id="2596892"/>
    <lineage>
        <taxon>Bacteria</taxon>
        <taxon>Bacillati</taxon>
        <taxon>Actinomycetota</taxon>
        <taxon>Actinomycetes</taxon>
        <taxon>Kitasatosporales</taxon>
        <taxon>Streptomycetaceae</taxon>
        <taxon>Streptomyces</taxon>
    </lineage>
</organism>
<reference evidence="2 3" key="1">
    <citation type="submission" date="2019-09" db="EMBL/GenBank/DDBJ databases">
        <authorList>
            <person name="Duangmal K."/>
            <person name="Teo W.F.A."/>
            <person name="Lipun K."/>
        </authorList>
    </citation>
    <scope>NUCLEOTIDE SEQUENCE [LARGE SCALE GENOMIC DNA]</scope>
    <source>
        <strain evidence="2 3">K1PN6</strain>
    </source>
</reference>
<dbReference type="AlphaFoldDB" id="A0A5N8X4W7"/>
<dbReference type="EMBL" id="VMNX01000233">
    <property type="protein sequence ID" value="MPY53978.1"/>
    <property type="molecule type" value="Genomic_DNA"/>
</dbReference>
<proteinExistence type="predicted"/>